<feature type="chain" id="PRO_5041797903" description="Tetratricopeptide repeat protein" evidence="1">
    <location>
        <begin position="29"/>
        <end position="420"/>
    </location>
</feature>
<dbReference type="KEGG" id="skr:BRX40_13295"/>
<evidence type="ECO:0000313" key="3">
    <source>
        <dbReference type="EMBL" id="RSV04845.1"/>
    </source>
</evidence>
<evidence type="ECO:0000313" key="4">
    <source>
        <dbReference type="Proteomes" id="UP000185161"/>
    </source>
</evidence>
<keyword evidence="1" id="KW-0732">Signal</keyword>
<dbReference type="Proteomes" id="UP000185161">
    <property type="component" value="Chromosome"/>
</dbReference>
<reference evidence="4" key="2">
    <citation type="submission" date="2016-12" db="EMBL/GenBank/DDBJ databases">
        <title>Whole genome sequencing of Sphingomonas sp. ABOJV.</title>
        <authorList>
            <person name="Conlan S."/>
            <person name="Thomas P.J."/>
            <person name="Mullikin J."/>
            <person name="Palmore T.N."/>
            <person name="Frank K.M."/>
            <person name="Segre J.A."/>
        </authorList>
    </citation>
    <scope>NUCLEOTIDE SEQUENCE [LARGE SCALE GENOMIC DNA]</scope>
    <source>
        <strain evidence="4">ABOJV</strain>
    </source>
</reference>
<proteinExistence type="predicted"/>
<dbReference type="Proteomes" id="UP000286681">
    <property type="component" value="Unassembled WGS sequence"/>
</dbReference>
<dbReference type="RefSeq" id="WP_075151925.1">
    <property type="nucleotide sequence ID" value="NZ_CP018820.1"/>
</dbReference>
<reference evidence="2" key="1">
    <citation type="submission" date="2016-12" db="EMBL/GenBank/DDBJ databases">
        <title>Whole genome sequencing of Sphingomonas koreensis.</title>
        <authorList>
            <person name="Conlan S."/>
            <person name="Thomas P.J."/>
            <person name="Mullikin J."/>
            <person name="Palmore T.N."/>
            <person name="Frank K.M."/>
            <person name="Segre J.A."/>
        </authorList>
    </citation>
    <scope>NUCLEOTIDE SEQUENCE</scope>
    <source>
        <strain evidence="2">ABOJV</strain>
    </source>
</reference>
<evidence type="ECO:0000313" key="2">
    <source>
        <dbReference type="EMBL" id="APR53271.1"/>
    </source>
</evidence>
<dbReference type="EMBL" id="CP018820">
    <property type="protein sequence ID" value="APR53271.1"/>
    <property type="molecule type" value="Genomic_DNA"/>
</dbReference>
<dbReference type="AlphaFoldDB" id="A0A1L6JBF9"/>
<reference evidence="3 5" key="3">
    <citation type="submission" date="2018-07" db="EMBL/GenBank/DDBJ databases">
        <title>Genomic and Epidemiologic Investigation of an Indolent Hospital Outbreak.</title>
        <authorList>
            <person name="Johnson R.C."/>
            <person name="Deming C."/>
            <person name="Conlan S."/>
            <person name="Zellmer C.J."/>
            <person name="Michelin A.V."/>
            <person name="Lee-Lin S."/>
            <person name="Thomas P.J."/>
            <person name="Park M."/>
            <person name="Weingarten R.A."/>
            <person name="Less J."/>
            <person name="Dekker J.P."/>
            <person name="Frank K.M."/>
            <person name="Musser K.A."/>
            <person name="Mcquiston J.R."/>
            <person name="Henderson D.K."/>
            <person name="Lau A.F."/>
            <person name="Palmore T.N."/>
            <person name="Segre J.A."/>
        </authorList>
    </citation>
    <scope>NUCLEOTIDE SEQUENCE [LARGE SCALE GENOMIC DNA]</scope>
    <source>
        <strain evidence="3 5">SK-NIH.Env10_0317</strain>
    </source>
</reference>
<organism evidence="2 4">
    <name type="scientific">Sphingomonas koreensis</name>
    <dbReference type="NCBI Taxonomy" id="93064"/>
    <lineage>
        <taxon>Bacteria</taxon>
        <taxon>Pseudomonadati</taxon>
        <taxon>Pseudomonadota</taxon>
        <taxon>Alphaproteobacteria</taxon>
        <taxon>Sphingomonadales</taxon>
        <taxon>Sphingomonadaceae</taxon>
        <taxon>Sphingomonas</taxon>
    </lineage>
</organism>
<evidence type="ECO:0000256" key="1">
    <source>
        <dbReference type="SAM" id="SignalP"/>
    </source>
</evidence>
<evidence type="ECO:0000313" key="5">
    <source>
        <dbReference type="Proteomes" id="UP000286681"/>
    </source>
</evidence>
<protein>
    <recommendedName>
        <fullName evidence="6">Tetratricopeptide repeat protein</fullName>
    </recommendedName>
</protein>
<dbReference type="GeneID" id="44133539"/>
<name>A0A1L6JBF9_9SPHN</name>
<sequence length="420" mass="44996">MKSVSKAALAAVLLAGVPAATGFTPALAQKKDEKAQDLKLSAEFRKPAAEIQKLAEAKDWAGVKAQIDALDAVAKTEDEKFFAANFRLQAAANTNDTPSTITALDALIANPKTPQADRGRFNFFRGDFASKAKKPADALAYFTKARELGYVPNGVNMTLLIAQTQFDAGQRDAGIASIDTAIKAEEAAGRKAPENWYKLVVSKLYTSGNKAAAADWLGRQIAAYPSPEAWRSSMLIYLEQLQDKGVQLDPDQRLDVLRLMRASKAMGGESDYLQYADVAQRRGLPGEVKSVIDEGRASGKVTKTNAAINQLYTTASAQEKAEVPLATEEKRAAAAPKGNVAQQTGDAYLGTRNYPKAVELYRLALQKGGVDANVVNTRLGIALALSGQKAEAKTAFAAVTGTPRGEIAKFWTTWLDLPLA</sequence>
<feature type="signal peptide" evidence="1">
    <location>
        <begin position="1"/>
        <end position="28"/>
    </location>
</feature>
<dbReference type="STRING" id="93064.BRX40_13295"/>
<dbReference type="EMBL" id="QQWO01000005">
    <property type="protein sequence ID" value="RSV04845.1"/>
    <property type="molecule type" value="Genomic_DNA"/>
</dbReference>
<keyword evidence="4" id="KW-1185">Reference proteome</keyword>
<gene>
    <name evidence="2" type="ORF">BRX40_13295</name>
    <name evidence="3" type="ORF">CA257_08075</name>
</gene>
<dbReference type="OrthoDB" id="7325958at2"/>
<dbReference type="SUPFAM" id="SSF48452">
    <property type="entry name" value="TPR-like"/>
    <property type="match status" value="1"/>
</dbReference>
<accession>A0A1L6JBF9</accession>
<dbReference type="InterPro" id="IPR011990">
    <property type="entry name" value="TPR-like_helical_dom_sf"/>
</dbReference>
<dbReference type="Gene3D" id="1.25.40.10">
    <property type="entry name" value="Tetratricopeptide repeat domain"/>
    <property type="match status" value="1"/>
</dbReference>
<evidence type="ECO:0008006" key="6">
    <source>
        <dbReference type="Google" id="ProtNLM"/>
    </source>
</evidence>